<dbReference type="AlphaFoldDB" id="F7ECP2"/>
<evidence type="ECO:0000259" key="9">
    <source>
        <dbReference type="PROSITE" id="PS51842"/>
    </source>
</evidence>
<feature type="region of interest" description="Disordered" evidence="7">
    <location>
        <begin position="289"/>
        <end position="323"/>
    </location>
</feature>
<dbReference type="SUPFAM" id="SSF64593">
    <property type="entry name" value="Intermediate filament protein, coiled coil region"/>
    <property type="match status" value="1"/>
</dbReference>
<evidence type="ECO:0000256" key="3">
    <source>
        <dbReference type="ARBA" id="ARBA00023289"/>
    </source>
</evidence>
<dbReference type="InterPro" id="IPR018039">
    <property type="entry name" value="IF_conserved"/>
</dbReference>
<dbReference type="Bgee" id="ENSOANG00000020741">
    <property type="expression patterns" value="Expressed in testis and 3 other cell types or tissues"/>
</dbReference>
<evidence type="ECO:0000256" key="4">
    <source>
        <dbReference type="ARBA" id="ARBA00024186"/>
    </source>
</evidence>
<feature type="domain" description="IF rod" evidence="9">
    <location>
        <begin position="1"/>
        <end position="289"/>
    </location>
</feature>
<keyword evidence="2 6" id="KW-0175">Coiled coil</keyword>
<feature type="compositionally biased region" description="Basic residues" evidence="7">
    <location>
        <begin position="1"/>
        <end position="10"/>
    </location>
</feature>
<dbReference type="Gene3D" id="2.60.40.1260">
    <property type="entry name" value="Lamin Tail domain"/>
    <property type="match status" value="1"/>
</dbReference>
<keyword evidence="1 5" id="KW-0403">Intermediate filament</keyword>
<keyword evidence="11" id="KW-1185">Reference proteome</keyword>
<proteinExistence type="inferred from homology"/>
<evidence type="ECO:0000313" key="10">
    <source>
        <dbReference type="Ensembl" id="ENSOANP00000026382.2"/>
    </source>
</evidence>
<dbReference type="Pfam" id="PF00932">
    <property type="entry name" value="LTD"/>
    <property type="match status" value="1"/>
</dbReference>
<reference evidence="10" key="2">
    <citation type="submission" date="2025-08" db="UniProtKB">
        <authorList>
            <consortium name="Ensembl"/>
        </authorList>
    </citation>
    <scope>IDENTIFICATION</scope>
    <source>
        <strain evidence="10">Glennie</strain>
    </source>
</reference>
<dbReference type="SMART" id="SM01391">
    <property type="entry name" value="Filament"/>
    <property type="match status" value="1"/>
</dbReference>
<evidence type="ECO:0000256" key="1">
    <source>
        <dbReference type="ARBA" id="ARBA00022754"/>
    </source>
</evidence>
<feature type="region of interest" description="Disordered" evidence="7">
    <location>
        <begin position="439"/>
        <end position="483"/>
    </location>
</feature>
<evidence type="ECO:0000256" key="5">
    <source>
        <dbReference type="RuleBase" id="RU000685"/>
    </source>
</evidence>
<dbReference type="PANTHER" id="PTHR45721">
    <property type="entry name" value="LAMIN DM0-RELATED"/>
    <property type="match status" value="1"/>
</dbReference>
<dbReference type="GO" id="GO:0090435">
    <property type="term" value="P:protein localization to nuclear envelope"/>
    <property type="evidence" value="ECO:0000318"/>
    <property type="project" value="GO_Central"/>
</dbReference>
<dbReference type="PANTHER" id="PTHR45721:SF16">
    <property type="entry name" value="LAMIN-L(III)"/>
    <property type="match status" value="1"/>
</dbReference>
<evidence type="ECO:0000256" key="6">
    <source>
        <dbReference type="SAM" id="Coils"/>
    </source>
</evidence>
<feature type="compositionally biased region" description="Basic and acidic residues" evidence="7">
    <location>
        <begin position="440"/>
        <end position="456"/>
    </location>
</feature>
<feature type="compositionally biased region" description="Polar residues" evidence="7">
    <location>
        <begin position="11"/>
        <end position="21"/>
    </location>
</feature>
<name>F7ECP2_ORNAN</name>
<dbReference type="Ensembl" id="ENSOANT00000030184.3">
    <property type="protein sequence ID" value="ENSOANP00000026382.2"/>
    <property type="gene ID" value="ENSOANG00000020741.3"/>
</dbReference>
<dbReference type="InterPro" id="IPR036415">
    <property type="entry name" value="Lamin_tail_dom_sf"/>
</dbReference>
<dbReference type="GO" id="GO:0005652">
    <property type="term" value="C:nuclear lamina"/>
    <property type="evidence" value="ECO:0000318"/>
    <property type="project" value="GO_Central"/>
</dbReference>
<feature type="coiled-coil region" evidence="6">
    <location>
        <begin position="29"/>
        <end position="267"/>
    </location>
</feature>
<evidence type="ECO:0000259" key="8">
    <source>
        <dbReference type="PROSITE" id="PS51841"/>
    </source>
</evidence>
<evidence type="ECO:0000313" key="11">
    <source>
        <dbReference type="Proteomes" id="UP000002279"/>
    </source>
</evidence>
<dbReference type="Pfam" id="PF00038">
    <property type="entry name" value="Filament"/>
    <property type="match status" value="1"/>
</dbReference>
<dbReference type="STRING" id="9258.ENSOANP00000026382"/>
<keyword evidence="3" id="KW-0636">Prenylation</keyword>
<dbReference type="RefSeq" id="XP_028920350.1">
    <property type="nucleotide sequence ID" value="XM_029064517.1"/>
</dbReference>
<organism evidence="10 11">
    <name type="scientific">Ornithorhynchus anatinus</name>
    <name type="common">Duckbill platypus</name>
    <dbReference type="NCBI Taxonomy" id="9258"/>
    <lineage>
        <taxon>Eukaryota</taxon>
        <taxon>Metazoa</taxon>
        <taxon>Chordata</taxon>
        <taxon>Craniata</taxon>
        <taxon>Vertebrata</taxon>
        <taxon>Euteleostomi</taxon>
        <taxon>Mammalia</taxon>
        <taxon>Monotremata</taxon>
        <taxon>Ornithorhynchidae</taxon>
        <taxon>Ornithorhynchus</taxon>
    </lineage>
</organism>
<dbReference type="Gene3D" id="1.20.5.170">
    <property type="match status" value="1"/>
</dbReference>
<dbReference type="GeneTree" id="ENSGT00940000164952"/>
<dbReference type="InterPro" id="IPR001322">
    <property type="entry name" value="Lamin_tail_dom"/>
</dbReference>
<reference evidence="10 11" key="1">
    <citation type="journal article" date="2008" name="Nature">
        <title>Genome analysis of the platypus reveals unique signatures of evolution.</title>
        <authorList>
            <person name="Warren W.C."/>
            <person name="Hillier L.W."/>
            <person name="Marshall Graves J.A."/>
            <person name="Birney E."/>
            <person name="Ponting C.P."/>
            <person name="Grutzner F."/>
            <person name="Belov K."/>
            <person name="Miller W."/>
            <person name="Clarke L."/>
            <person name="Chinwalla A.T."/>
            <person name="Yang S.P."/>
            <person name="Heger A."/>
            <person name="Locke D.P."/>
            <person name="Miethke P."/>
            <person name="Waters P.D."/>
            <person name="Veyrunes F."/>
            <person name="Fulton L."/>
            <person name="Fulton B."/>
            <person name="Graves T."/>
            <person name="Wallis J."/>
            <person name="Puente X.S."/>
            <person name="Lopez-Otin C."/>
            <person name="Ordonez G.R."/>
            <person name="Eichler E.E."/>
            <person name="Chen L."/>
            <person name="Cheng Z."/>
            <person name="Deakin J.E."/>
            <person name="Alsop A."/>
            <person name="Thompson K."/>
            <person name="Kirby P."/>
            <person name="Papenfuss A.T."/>
            <person name="Wakefield M.J."/>
            <person name="Olender T."/>
            <person name="Lancet D."/>
            <person name="Huttley G.A."/>
            <person name="Smit A.F."/>
            <person name="Pask A."/>
            <person name="Temple-Smith P."/>
            <person name="Batzer M.A."/>
            <person name="Walker J.A."/>
            <person name="Konkel M.K."/>
            <person name="Harris R.S."/>
            <person name="Whittington C.M."/>
            <person name="Wong E.S."/>
            <person name="Gemmell N.J."/>
            <person name="Buschiazzo E."/>
            <person name="Vargas Jentzsch I.M."/>
            <person name="Merkel A."/>
            <person name="Schmitz J."/>
            <person name="Zemann A."/>
            <person name="Churakov G."/>
            <person name="Kriegs J.O."/>
            <person name="Brosius J."/>
            <person name="Murchison E.P."/>
            <person name="Sachidanandam R."/>
            <person name="Smith C."/>
            <person name="Hannon G.J."/>
            <person name="Tsend-Ayush E."/>
            <person name="McMillan D."/>
            <person name="Attenborough R."/>
            <person name="Rens W."/>
            <person name="Ferguson-Smith M."/>
            <person name="Lefevre C.M."/>
            <person name="Sharp J.A."/>
            <person name="Nicholas K.R."/>
            <person name="Ray D.A."/>
            <person name="Kube M."/>
            <person name="Reinhardt R."/>
            <person name="Pringle T.H."/>
            <person name="Taylor J."/>
            <person name="Jones R.C."/>
            <person name="Nixon B."/>
            <person name="Dacheux J.L."/>
            <person name="Niwa H."/>
            <person name="Sekita Y."/>
            <person name="Huang X."/>
            <person name="Stark A."/>
            <person name="Kheradpour P."/>
            <person name="Kellis M."/>
            <person name="Flicek P."/>
            <person name="Chen Y."/>
            <person name="Webber C."/>
            <person name="Hardison R."/>
            <person name="Nelson J."/>
            <person name="Hallsworth-Pepin K."/>
            <person name="Delehaunty K."/>
            <person name="Markovic C."/>
            <person name="Minx P."/>
            <person name="Feng Y."/>
            <person name="Kremitzki C."/>
            <person name="Mitreva M."/>
            <person name="Glasscock J."/>
            <person name="Wylie T."/>
            <person name="Wohldmann P."/>
            <person name="Thiru P."/>
            <person name="Nhan M.N."/>
            <person name="Pohl C.S."/>
            <person name="Smith S.M."/>
            <person name="Hou S."/>
            <person name="Nefedov M."/>
            <person name="de Jong P.J."/>
            <person name="Renfree M.B."/>
            <person name="Mardis E.R."/>
            <person name="Wilson R.K."/>
        </authorList>
    </citation>
    <scope>NUCLEOTIDE SEQUENCE [LARGE SCALE GENOMIC DNA]</scope>
    <source>
        <strain evidence="10 11">Glennie</strain>
    </source>
</reference>
<protein>
    <submittedName>
        <fullName evidence="10">Uncharacterized protein</fullName>
    </submittedName>
</protein>
<dbReference type="eggNOG" id="KOG0977">
    <property type="taxonomic scope" value="Eukaryota"/>
</dbReference>
<dbReference type="Proteomes" id="UP000002279">
    <property type="component" value="Chromosome 5"/>
</dbReference>
<dbReference type="GO" id="GO:0005200">
    <property type="term" value="F:structural constituent of cytoskeleton"/>
    <property type="evidence" value="ECO:0000318"/>
    <property type="project" value="GO_Central"/>
</dbReference>
<gene>
    <name evidence="10" type="primary">LOC100083904</name>
</gene>
<accession>F7ECP2</accession>
<evidence type="ECO:0000256" key="2">
    <source>
        <dbReference type="ARBA" id="ARBA00023054"/>
    </source>
</evidence>
<dbReference type="OMA" id="MRMENTQ"/>
<keyword evidence="3" id="KW-0449">Lipoprotein</keyword>
<reference evidence="10" key="3">
    <citation type="submission" date="2025-09" db="UniProtKB">
        <authorList>
            <consortium name="Ensembl"/>
        </authorList>
    </citation>
    <scope>IDENTIFICATION</scope>
    <source>
        <strain evidence="10">Glennie</strain>
    </source>
</reference>
<comment type="similarity">
    <text evidence="5">Belongs to the intermediate filament family.</text>
</comment>
<sequence>MMKRKARTQHIKTVQSSSQQRNMEKESNLRLAMDHVKTLEAQLNSKETELATALSENQNLMGECQELKEQKAKLVTVLGNTKKRLNSERLERVDLENKVKNLEEKISFQKSAYENEIQETRKLYEIKLAELESGRQKGLENNLAIALQKVRQETEGQIQEFKNELTRIFNMRMENTQLYAEKTRTFAHAAREELMETKLRIDSLMLQLNQKQAQNSALENQVKELEEALKSAHQRHQSLADEKAQEIRAIRSQMDAHLEEHENLLDAKLALDLEINIYRKMLEGEEEKFKLSPKAASGGRSQGPVSTSQGSRRKKKRRQEALLREHSDSVWPLPCYAASGSVCVEEIDKRGNFVRLKNNSTEDQPLNGWILRRQLGNLSESIYKFPACLVLAAGQVITIWAAGAGVSPNPPTDLVWESQKSWGAGNFVRITLVSANGDEIPTRKTERLPREGKGNSDLEGNQSSGMEESHQKNFEQDPGCLIM</sequence>
<dbReference type="HOGENOM" id="CLU_1017580_0_0_1"/>
<dbReference type="PROSITE" id="PS00226">
    <property type="entry name" value="IF_ROD_1"/>
    <property type="match status" value="1"/>
</dbReference>
<dbReference type="GO" id="GO:0007097">
    <property type="term" value="P:nuclear migration"/>
    <property type="evidence" value="ECO:0000318"/>
    <property type="project" value="GO_Central"/>
</dbReference>
<dbReference type="GO" id="GO:0005882">
    <property type="term" value="C:intermediate filament"/>
    <property type="evidence" value="ECO:0007669"/>
    <property type="project" value="UniProtKB-KW"/>
</dbReference>
<feature type="region of interest" description="Disordered" evidence="7">
    <location>
        <begin position="1"/>
        <end position="25"/>
    </location>
</feature>
<dbReference type="SUPFAM" id="SSF74853">
    <property type="entry name" value="Lamin A/C globular tail domain"/>
    <property type="match status" value="1"/>
</dbReference>
<feature type="domain" description="LTD" evidence="8">
    <location>
        <begin position="330"/>
        <end position="447"/>
    </location>
</feature>
<evidence type="ECO:0000256" key="7">
    <source>
        <dbReference type="SAM" id="MobiDB-lite"/>
    </source>
</evidence>
<dbReference type="GeneID" id="100083904"/>
<comment type="subcellular location">
    <subcellularLocation>
        <location evidence="4">Nucleus lamina</location>
    </subcellularLocation>
</comment>
<dbReference type="PROSITE" id="PS51842">
    <property type="entry name" value="IF_ROD_2"/>
    <property type="match status" value="1"/>
</dbReference>
<dbReference type="GO" id="GO:0031507">
    <property type="term" value="P:heterochromatin formation"/>
    <property type="evidence" value="ECO:0000318"/>
    <property type="project" value="GO_Central"/>
</dbReference>
<dbReference type="PROSITE" id="PS51841">
    <property type="entry name" value="LTD"/>
    <property type="match status" value="1"/>
</dbReference>
<dbReference type="InParanoid" id="F7ECP2"/>
<dbReference type="InterPro" id="IPR039008">
    <property type="entry name" value="IF_rod_dom"/>
</dbReference>
<dbReference type="GO" id="GO:0006998">
    <property type="term" value="P:nuclear envelope organization"/>
    <property type="evidence" value="ECO:0000318"/>
    <property type="project" value="GO_Central"/>
</dbReference>
<dbReference type="Gene3D" id="1.20.5.1160">
    <property type="entry name" value="Vasodilator-stimulated phosphoprotein"/>
    <property type="match status" value="1"/>
</dbReference>
<dbReference type="GO" id="GO:0051664">
    <property type="term" value="P:nuclear pore localization"/>
    <property type="evidence" value="ECO:0000318"/>
    <property type="project" value="GO_Central"/>
</dbReference>